<dbReference type="Proteomes" id="UP000236047">
    <property type="component" value="Unassembled WGS sequence"/>
</dbReference>
<accession>A0A2N8PI21</accession>
<protein>
    <submittedName>
        <fullName evidence="1">Uncharacterized protein</fullName>
    </submittedName>
</protein>
<evidence type="ECO:0000313" key="1">
    <source>
        <dbReference type="EMBL" id="PNE40675.1"/>
    </source>
</evidence>
<evidence type="ECO:0000313" key="2">
    <source>
        <dbReference type="Proteomes" id="UP000236047"/>
    </source>
</evidence>
<comment type="caution">
    <text evidence="1">The sequence shown here is derived from an EMBL/GenBank/DDBJ whole genome shotgun (WGS) entry which is preliminary data.</text>
</comment>
<gene>
    <name evidence="1" type="ORF">AOB60_07495</name>
</gene>
<name>A0A2N8PI21_STRNR</name>
<proteinExistence type="predicted"/>
<dbReference type="EMBL" id="LJSN01000002">
    <property type="protein sequence ID" value="PNE40675.1"/>
    <property type="molecule type" value="Genomic_DNA"/>
</dbReference>
<sequence length="162" mass="17533">MHVLDILVPFARTGRIGAARIGAELRDVTEALGPPWAWGSSTGADGLPYLYAYGCLEVATCHAHCQVIYSVVVQTDWATMEWPSQEPGRAETFPGFPTYSEVLRALDEAGCTWETYEPLTCDDQSAIRVPASGAIFVFDTEDVADPLLCSVSVAVHRPHSCG</sequence>
<dbReference type="RefSeq" id="WP_102923219.1">
    <property type="nucleotide sequence ID" value="NZ_LJSN01000002.1"/>
</dbReference>
<dbReference type="AlphaFoldDB" id="A0A2N8PI21"/>
<organism evidence="1 2">
    <name type="scientific">Streptomyces noursei</name>
    <name type="common">Streptomyces albulus</name>
    <dbReference type="NCBI Taxonomy" id="1971"/>
    <lineage>
        <taxon>Bacteria</taxon>
        <taxon>Bacillati</taxon>
        <taxon>Actinomycetota</taxon>
        <taxon>Actinomycetes</taxon>
        <taxon>Kitasatosporales</taxon>
        <taxon>Streptomycetaceae</taxon>
        <taxon>Streptomyces</taxon>
    </lineage>
</organism>
<reference evidence="2" key="1">
    <citation type="submission" date="2015-09" db="EMBL/GenBank/DDBJ databases">
        <authorList>
            <person name="Graham D.E."/>
            <person name="Mahan K.M."/>
            <person name="Klingeman D.M."/>
            <person name="Fida T."/>
            <person name="Giannone R.J."/>
            <person name="Hettich R.L."/>
            <person name="Parry R.J."/>
            <person name="Spain J.C."/>
        </authorList>
    </citation>
    <scope>NUCLEOTIDE SEQUENCE [LARGE SCALE GENOMIC DNA]</scope>
    <source>
        <strain evidence="2">JCM 4701</strain>
    </source>
</reference>
<keyword evidence="2" id="KW-1185">Reference proteome</keyword>